<dbReference type="Gene3D" id="3.40.50.10880">
    <property type="entry name" value="Uncharacterised protein PF01937, DUF89, domain 3"/>
    <property type="match status" value="1"/>
</dbReference>
<dbReference type="Proteomes" id="UP000613208">
    <property type="component" value="Unassembled WGS sequence"/>
</dbReference>
<evidence type="ECO:0000313" key="2">
    <source>
        <dbReference type="EMBL" id="GFO86182.1"/>
    </source>
</evidence>
<sequence>MGQVRLHTGCINCMAERHLNHYDPDTPEAEKLAYMQGVLGILSEAETFESAPVVTERIYELQRKMFGETVDFSEIKHTYNQMMKQEEEKIVREIEEAEDPLKRAIQYAMTGNYIDFGAMSSVDNAKLEELLAESEKNRVDEEEYARLKEDLKGALRMVYLTDNCGEIVLDKILIRQIMKEYPKVRVTVIVRGKPALNDATMEDARETGLSDITAVIGNGSGITGTWLPEISEEAREMIDAADLILSKGQGNFETLQGCGKNIYYMFLCKCRLFVERFQMKQFEGVLVNELRCREIM</sequence>
<comment type="caution">
    <text evidence="2">The sequence shown here is derived from an EMBL/GenBank/DDBJ whole genome shotgun (WGS) entry which is preliminary data.</text>
</comment>
<dbReference type="InterPro" id="IPR002791">
    <property type="entry name" value="ARMT1-like_metal-bd"/>
</dbReference>
<accession>A0A916VET1</accession>
<dbReference type="Gene3D" id="1.10.285.20">
    <property type="entry name" value="Uncharacterised protein PF01937, DUF89, domain 2"/>
    <property type="match status" value="1"/>
</dbReference>
<reference evidence="2" key="1">
    <citation type="submission" date="2020-06" db="EMBL/GenBank/DDBJ databases">
        <title>Characterization of fructooligosaccharide metabolism and fructooligosaccharide-degrading enzymes in human commensal butyrate producers.</title>
        <authorList>
            <person name="Tanno H."/>
            <person name="Fujii T."/>
            <person name="Hirano K."/>
            <person name="Maeno S."/>
            <person name="Tonozuka T."/>
            <person name="Sakamoto M."/>
            <person name="Ohkuma M."/>
            <person name="Tochio T."/>
            <person name="Endo A."/>
        </authorList>
    </citation>
    <scope>NUCLEOTIDE SEQUENCE</scope>
    <source>
        <strain evidence="2">JCM 17466</strain>
    </source>
</reference>
<keyword evidence="3" id="KW-1185">Reference proteome</keyword>
<dbReference type="RefSeq" id="WP_243282657.1">
    <property type="nucleotide sequence ID" value="NZ_BLYI01000059.1"/>
</dbReference>
<proteinExistence type="predicted"/>
<evidence type="ECO:0000259" key="1">
    <source>
        <dbReference type="Pfam" id="PF01937"/>
    </source>
</evidence>
<name>A0A916VET1_9FIRM</name>
<gene>
    <name evidence="2" type="ORF">ANBU17_25290</name>
</gene>
<evidence type="ECO:0000313" key="3">
    <source>
        <dbReference type="Proteomes" id="UP000613208"/>
    </source>
</evidence>
<dbReference type="PIRSF" id="PIRSF006593">
    <property type="entry name" value="UCP006593"/>
    <property type="match status" value="1"/>
</dbReference>
<dbReference type="Pfam" id="PF01937">
    <property type="entry name" value="ARMT1-like_dom"/>
    <property type="match status" value="1"/>
</dbReference>
<dbReference type="InterPro" id="IPR036075">
    <property type="entry name" value="ARMT-1-like_metal-bd_sf"/>
</dbReference>
<dbReference type="SUPFAM" id="SSF111321">
    <property type="entry name" value="AF1104-like"/>
    <property type="match status" value="1"/>
</dbReference>
<organism evidence="2 3">
    <name type="scientific">Anaerostipes butyraticus</name>
    <dbReference type="NCBI Taxonomy" id="645466"/>
    <lineage>
        <taxon>Bacteria</taxon>
        <taxon>Bacillati</taxon>
        <taxon>Bacillota</taxon>
        <taxon>Clostridia</taxon>
        <taxon>Lachnospirales</taxon>
        <taxon>Lachnospiraceae</taxon>
        <taxon>Anaerostipes</taxon>
    </lineage>
</organism>
<protein>
    <recommendedName>
        <fullName evidence="1">Damage-control phosphatase ARMT1-like metal-binding domain-containing protein</fullName>
    </recommendedName>
</protein>
<dbReference type="InterPro" id="IPR014444">
    <property type="entry name" value="PH1575-like"/>
</dbReference>
<feature type="domain" description="Damage-control phosphatase ARMT1-like metal-binding" evidence="1">
    <location>
        <begin position="8"/>
        <end position="281"/>
    </location>
</feature>
<dbReference type="EMBL" id="BLYI01000059">
    <property type="protein sequence ID" value="GFO86182.1"/>
    <property type="molecule type" value="Genomic_DNA"/>
</dbReference>
<dbReference type="AlphaFoldDB" id="A0A916VET1"/>